<name>A0A7G8C5Z0_MONPV</name>
<organismHost>
    <name type="scientific">Cynomys ludovicianus</name>
    <name type="common">Black-tailed prairie dog</name>
    <dbReference type="NCBI Taxonomy" id="45480"/>
</organismHost>
<organismHost>
    <name type="scientific">Cynomys mexicanus</name>
    <name type="common">Mexican prairie dog</name>
    <dbReference type="NCBI Taxonomy" id="99826"/>
</organismHost>
<organism evidence="1 2">
    <name type="scientific">Monkeypox virus</name>
    <name type="common">MPXV</name>
    <dbReference type="NCBI Taxonomy" id="10244"/>
    <lineage>
        <taxon>Viruses</taxon>
        <taxon>Varidnaviria</taxon>
        <taxon>Bamfordvirae</taxon>
        <taxon>Nucleocytoviricota</taxon>
        <taxon>Pokkesviricetes</taxon>
        <taxon>Chitovirales</taxon>
        <taxon>Poxviridae</taxon>
        <taxon>Chordopoxvirinae</taxon>
        <taxon>Orthopoxvirus</taxon>
        <taxon>Orthopoxvirus monkeypox</taxon>
    </lineage>
</organism>
<organismHost>
    <name type="scientific">Cynomys parvidens</name>
    <name type="common">Utah prairie dog</name>
    <dbReference type="NCBI Taxonomy" id="99827"/>
</organismHost>
<sequence>MMFIHCVVFPDLSNPSKTINAPRDIFVNLTYFLQFMRIIKLKIIYGHLRRLGLSTFIDHG</sequence>
<reference evidence="1 2" key="1">
    <citation type="submission" date="2019-11" db="EMBL/GenBank/DDBJ databases">
        <authorList>
            <person name="Nkili Meyong A."/>
        </authorList>
    </citation>
    <scope>NUCLEOTIDE SEQUENCE [LARGE SCALE GENOMIC DNA]</scope>
    <source>
        <strain evidence="1 2">A6_contig_SPADES</strain>
    </source>
</reference>
<evidence type="ECO:0000313" key="2">
    <source>
        <dbReference type="Proteomes" id="UP000515921"/>
    </source>
</evidence>
<organismHost>
    <name type="scientific">Cynomys gunnisoni</name>
    <name type="common">Gunnison's prairie dog</name>
    <name type="synonym">Spermophilus gunnisoni</name>
    <dbReference type="NCBI Taxonomy" id="45479"/>
</organismHost>
<evidence type="ECO:0000313" key="1">
    <source>
        <dbReference type="EMBL" id="QNI40211.1"/>
    </source>
</evidence>
<organismHost>
    <name type="scientific">Cynomys leucurus</name>
    <name type="common">White-tailed prairie dog</name>
    <dbReference type="NCBI Taxonomy" id="99825"/>
</organismHost>
<accession>A0A7G8C5Z0</accession>
<dbReference type="EMBL" id="MN702451">
    <property type="protein sequence ID" value="QNI40211.1"/>
    <property type="molecule type" value="Genomic_DNA"/>
</dbReference>
<organismHost>
    <name type="scientific">Heliosciurus ruwenzorii</name>
    <name type="common">Ruwenzori sun squirrel</name>
    <dbReference type="NCBI Taxonomy" id="226685"/>
</organismHost>
<protein>
    <submittedName>
        <fullName evidence="1">Uncharacterized protein</fullName>
    </submittedName>
</protein>
<proteinExistence type="predicted"/>
<organismHost>
    <name type="scientific">Homo sapiens</name>
    <name type="common">Human</name>
    <dbReference type="NCBI Taxonomy" id="9606"/>
</organismHost>
<reference evidence="1 2" key="2">
    <citation type="submission" date="2020-09" db="EMBL/GenBank/DDBJ databases">
        <title>Genomic history of human monkeypox in the Central African Republic between 2001 and 2018.</title>
        <authorList>
            <person name="Selekon B."/>
            <person name="Labouba I.L."/>
            <person name="Gonofio E.C."/>
            <person name="Sem Ouilibona R."/>
            <person name="Simo Tchetgna H."/>
            <person name="Besombes C."/>
            <person name="Feher M."/>
            <person name="Fontanet A."/>
            <person name="Kazanji M."/>
            <person name="Manugerra J.-C."/>
            <person name="Gessain A."/>
            <person name="Nakoune E."/>
            <person name="Berthet N."/>
        </authorList>
    </citation>
    <scope>NUCLEOTIDE SEQUENCE [LARGE SCALE GENOMIC DNA]</scope>
    <source>
        <strain evidence="1 2">A6_contig_SPADES</strain>
    </source>
</reference>
<dbReference type="Proteomes" id="UP000515921">
    <property type="component" value="Segment"/>
</dbReference>
<organismHost>
    <name type="scientific">Gliridae</name>
    <name type="common">dormice</name>
    <dbReference type="NCBI Taxonomy" id="30650"/>
</organismHost>
<organismHost>
    <name type="scientific">Mus musculus</name>
    <name type="common">Mouse</name>
    <dbReference type="NCBI Taxonomy" id="10090"/>
</organismHost>